<dbReference type="AlphaFoldDB" id="A0A0F4GFP1"/>
<sequence length="326" mass="37299">MNFTVKLPDYKSNTKEELRELCIERKIHTVRRLYSKDTCTKALKKYDRRVAGVTDPVYALDYKSWPKKDLRIFCVQRGIYLESRRLLEQSTYIKALKASDRQVKFRFLELPPELRTMVYSELFSSDLDKTVDRRGATKIVRHPQILRVSKLCHKEASDVLNQQSSLILETCKVPASVLMVTGDVKMSTVLGHHTVYCLERQLAKFAALQYASIRLSGYCNSGTSHFGLEYILPALFAIFNSENALKVLTIKFKCTCRGRVWPLASKRHVEPSAKDLAKDLAKFKTSLRASDTMRRLPAATRLQLVGFEGLDADDLADMLQRSIHGR</sequence>
<protein>
    <submittedName>
        <fullName evidence="1">Uncharacterized protein</fullName>
    </submittedName>
</protein>
<evidence type="ECO:0000313" key="2">
    <source>
        <dbReference type="Proteomes" id="UP000033647"/>
    </source>
</evidence>
<keyword evidence="2" id="KW-1185">Reference proteome</keyword>
<proteinExistence type="predicted"/>
<dbReference type="EMBL" id="LAFY01000679">
    <property type="protein sequence ID" value="KJX96244.1"/>
    <property type="molecule type" value="Genomic_DNA"/>
</dbReference>
<dbReference type="OrthoDB" id="3649689at2759"/>
<reference evidence="1 2" key="1">
    <citation type="submission" date="2015-03" db="EMBL/GenBank/DDBJ databases">
        <title>RNA-seq based gene annotation and comparative genomics of four Zymoseptoria species reveal species-specific pathogenicity related genes and transposable element activity.</title>
        <authorList>
            <person name="Grandaubert J."/>
            <person name="Bhattacharyya A."/>
            <person name="Stukenbrock E.H."/>
        </authorList>
    </citation>
    <scope>NUCLEOTIDE SEQUENCE [LARGE SCALE GENOMIC DNA]</scope>
    <source>
        <strain evidence="1 2">Zb18110</strain>
    </source>
</reference>
<comment type="caution">
    <text evidence="1">The sequence shown here is derived from an EMBL/GenBank/DDBJ whole genome shotgun (WGS) entry which is preliminary data.</text>
</comment>
<accession>A0A0F4GFP1</accession>
<name>A0A0F4GFP1_9PEZI</name>
<organism evidence="1 2">
    <name type="scientific">Zymoseptoria brevis</name>
    <dbReference type="NCBI Taxonomy" id="1047168"/>
    <lineage>
        <taxon>Eukaryota</taxon>
        <taxon>Fungi</taxon>
        <taxon>Dikarya</taxon>
        <taxon>Ascomycota</taxon>
        <taxon>Pezizomycotina</taxon>
        <taxon>Dothideomycetes</taxon>
        <taxon>Dothideomycetidae</taxon>
        <taxon>Mycosphaerellales</taxon>
        <taxon>Mycosphaerellaceae</taxon>
        <taxon>Zymoseptoria</taxon>
    </lineage>
</organism>
<dbReference type="Proteomes" id="UP000033647">
    <property type="component" value="Unassembled WGS sequence"/>
</dbReference>
<gene>
    <name evidence="1" type="ORF">TI39_contig687g00004</name>
</gene>
<evidence type="ECO:0000313" key="1">
    <source>
        <dbReference type="EMBL" id="KJX96244.1"/>
    </source>
</evidence>